<feature type="region of interest" description="Disordered" evidence="1">
    <location>
        <begin position="1"/>
        <end position="22"/>
    </location>
</feature>
<reference evidence="2" key="1">
    <citation type="journal article" date="2022" name="Plant J.">
        <title>Strategies of tolerance reflected in two North American maple genomes.</title>
        <authorList>
            <person name="McEvoy S.L."/>
            <person name="Sezen U.U."/>
            <person name="Trouern-Trend A."/>
            <person name="McMahon S.M."/>
            <person name="Schaberg P.G."/>
            <person name="Yang J."/>
            <person name="Wegrzyn J.L."/>
            <person name="Swenson N.G."/>
        </authorList>
    </citation>
    <scope>NUCLEOTIDE SEQUENCE</scope>
    <source>
        <strain evidence="2">91603</strain>
    </source>
</reference>
<keyword evidence="3" id="KW-1185">Reference proteome</keyword>
<proteinExistence type="predicted"/>
<accession>A0AAD5IQC3</accession>
<organism evidence="2 3">
    <name type="scientific">Acer negundo</name>
    <name type="common">Box elder</name>
    <dbReference type="NCBI Taxonomy" id="4023"/>
    <lineage>
        <taxon>Eukaryota</taxon>
        <taxon>Viridiplantae</taxon>
        <taxon>Streptophyta</taxon>
        <taxon>Embryophyta</taxon>
        <taxon>Tracheophyta</taxon>
        <taxon>Spermatophyta</taxon>
        <taxon>Magnoliopsida</taxon>
        <taxon>eudicotyledons</taxon>
        <taxon>Gunneridae</taxon>
        <taxon>Pentapetalae</taxon>
        <taxon>rosids</taxon>
        <taxon>malvids</taxon>
        <taxon>Sapindales</taxon>
        <taxon>Sapindaceae</taxon>
        <taxon>Hippocastanoideae</taxon>
        <taxon>Acereae</taxon>
        <taxon>Acer</taxon>
    </lineage>
</organism>
<dbReference type="EMBL" id="JAJSOW010000103">
    <property type="protein sequence ID" value="KAI9174011.1"/>
    <property type="molecule type" value="Genomic_DNA"/>
</dbReference>
<sequence>MVSHTKASRTARADGVLSHESGGYEGGKAALTEDHWILIPLYPVDPVSFLFRFLEDESEHLQDLLRDICVFIFAGSLDFDLEA</sequence>
<evidence type="ECO:0000313" key="2">
    <source>
        <dbReference type="EMBL" id="KAI9174011.1"/>
    </source>
</evidence>
<gene>
    <name evidence="2" type="ORF">LWI28_010297</name>
</gene>
<comment type="caution">
    <text evidence="2">The sequence shown here is derived from an EMBL/GenBank/DDBJ whole genome shotgun (WGS) entry which is preliminary data.</text>
</comment>
<evidence type="ECO:0000313" key="3">
    <source>
        <dbReference type="Proteomes" id="UP001064489"/>
    </source>
</evidence>
<dbReference type="AlphaFoldDB" id="A0AAD5IQC3"/>
<reference evidence="2" key="2">
    <citation type="submission" date="2023-02" db="EMBL/GenBank/DDBJ databases">
        <authorList>
            <person name="Swenson N.G."/>
            <person name="Wegrzyn J.L."/>
            <person name="Mcevoy S.L."/>
        </authorList>
    </citation>
    <scope>NUCLEOTIDE SEQUENCE</scope>
    <source>
        <strain evidence="2">91603</strain>
        <tissue evidence="2">Leaf</tissue>
    </source>
</reference>
<dbReference type="Proteomes" id="UP001064489">
    <property type="component" value="Chromosome 8"/>
</dbReference>
<evidence type="ECO:0000256" key="1">
    <source>
        <dbReference type="SAM" id="MobiDB-lite"/>
    </source>
</evidence>
<protein>
    <submittedName>
        <fullName evidence="2">Uncharacterized protein</fullName>
    </submittedName>
</protein>
<name>A0AAD5IQC3_ACENE</name>